<dbReference type="InterPro" id="IPR036641">
    <property type="entry name" value="HPT_dom_sf"/>
</dbReference>
<sequence>MQLDTNINSQSFGLVADELNSTLQQATHVFESYLAERHDLGLIRQCEMELRQIGGTLRLLEVPGAALLADEMRNLCGAVLQDEGEHIEAKLNALSTAFFILPRYLEFIQSRGSDVPLMAITYANDLRVLHGQLPLFDGYFNATDGWLLSRDVKLKVRSQALENKAFDNALKPIRQLFQTGLLGLLRDSQPEMQFTIMNRALRRLCAILPNGQAQTFWLLASSVLECFIQQGLSLSPHRKRLFSGLEGLLRGSSSEDLRLNPILEHEIVFLLQLSAWQEGMGGKLLKAAKLTPTTLNDQQIDDLRRQMLGINYETVSTVLQELRVELRHGKDMLELLTQHQRSDEDEILPLTSLLTQIGEVLKVLNLPSLGETLASYAAKLKGLIGSDLSVHFGELESLAETLLFIDNSLAQIDRRKLNYSDLDNLTLEARENINVASLVDEAKLLAIAESKDAVTMAKRAIASYIESGLDVGHITNLPQTLNSVRGFFAIVQLPKAEAIGRQAVNFIKHYLETEETDLSQQQHARSLEMLADALISLEYYLADMERHHLGDEKILQIAEQSLTELGFPPRAAA</sequence>
<keyword evidence="3" id="KW-1185">Reference proteome</keyword>
<evidence type="ECO:0000313" key="3">
    <source>
        <dbReference type="Proteomes" id="UP000610558"/>
    </source>
</evidence>
<gene>
    <name evidence="2" type="ORF">IB286_12835</name>
</gene>
<dbReference type="SUPFAM" id="SSF47226">
    <property type="entry name" value="Histidine-containing phosphotransfer domain, HPT domain"/>
    <property type="match status" value="1"/>
</dbReference>
<proteinExistence type="predicted"/>
<dbReference type="InterPro" id="IPR058661">
    <property type="entry name" value="FimL_2nd"/>
</dbReference>
<organism evidence="2 3">
    <name type="scientific">Spongiibacter pelagi</name>
    <dbReference type="NCBI Taxonomy" id="2760804"/>
    <lineage>
        <taxon>Bacteria</taxon>
        <taxon>Pseudomonadati</taxon>
        <taxon>Pseudomonadota</taxon>
        <taxon>Gammaproteobacteria</taxon>
        <taxon>Cellvibrionales</taxon>
        <taxon>Spongiibacteraceae</taxon>
        <taxon>Spongiibacter</taxon>
    </lineage>
</organism>
<comment type="caution">
    <text evidence="2">The sequence shown here is derived from an EMBL/GenBank/DDBJ whole genome shotgun (WGS) entry which is preliminary data.</text>
</comment>
<name>A0A927C247_9GAMM</name>
<accession>A0A927C247</accession>
<evidence type="ECO:0000313" key="2">
    <source>
        <dbReference type="EMBL" id="MBD2859888.1"/>
    </source>
</evidence>
<evidence type="ECO:0000259" key="1">
    <source>
        <dbReference type="Pfam" id="PF26379"/>
    </source>
</evidence>
<protein>
    <recommendedName>
        <fullName evidence="1">Scaffold protein FimL second domain-containing protein</fullName>
    </recommendedName>
</protein>
<dbReference type="EMBL" id="JACXLD010000008">
    <property type="protein sequence ID" value="MBD2859888.1"/>
    <property type="molecule type" value="Genomic_DNA"/>
</dbReference>
<dbReference type="Pfam" id="PF26379">
    <property type="entry name" value="FimL_2nd"/>
    <property type="match status" value="1"/>
</dbReference>
<dbReference type="RefSeq" id="WP_190766194.1">
    <property type="nucleotide sequence ID" value="NZ_JACXLD010000008.1"/>
</dbReference>
<dbReference type="Proteomes" id="UP000610558">
    <property type="component" value="Unassembled WGS sequence"/>
</dbReference>
<dbReference type="AlphaFoldDB" id="A0A927C247"/>
<feature type="domain" description="Scaffold protein FimL second" evidence="1">
    <location>
        <begin position="163"/>
        <end position="293"/>
    </location>
</feature>
<reference evidence="2" key="1">
    <citation type="submission" date="2020-09" db="EMBL/GenBank/DDBJ databases">
        <authorList>
            <person name="Yoon J.-W."/>
        </authorList>
    </citation>
    <scope>NUCLEOTIDE SEQUENCE</scope>
    <source>
        <strain evidence="2">KMU-158</strain>
    </source>
</reference>
<dbReference type="GO" id="GO:0000160">
    <property type="term" value="P:phosphorelay signal transduction system"/>
    <property type="evidence" value="ECO:0007669"/>
    <property type="project" value="InterPro"/>
</dbReference>